<reference evidence="16" key="2">
    <citation type="journal article" date="2021" name="PeerJ">
        <title>Extensive microbial diversity within the chicken gut microbiome revealed by metagenomics and culture.</title>
        <authorList>
            <person name="Gilroy R."/>
            <person name="Ravi A."/>
            <person name="Getino M."/>
            <person name="Pursley I."/>
            <person name="Horton D.L."/>
            <person name="Alikhan N.F."/>
            <person name="Baker D."/>
            <person name="Gharbi K."/>
            <person name="Hall N."/>
            <person name="Watson M."/>
            <person name="Adriaenssens E.M."/>
            <person name="Foster-Nyarko E."/>
            <person name="Jarju S."/>
            <person name="Secka A."/>
            <person name="Antonio M."/>
            <person name="Oren A."/>
            <person name="Chaudhuri R.R."/>
            <person name="La Ragione R."/>
            <person name="Hildebrand F."/>
            <person name="Pallen M.J."/>
        </authorList>
    </citation>
    <scope>NUCLEOTIDE SEQUENCE</scope>
    <source>
        <strain evidence="16">1063</strain>
    </source>
</reference>
<evidence type="ECO:0000256" key="4">
    <source>
        <dbReference type="ARBA" id="ARBA00022679"/>
    </source>
</evidence>
<dbReference type="AlphaFoldDB" id="A0A9D1HTA3"/>
<proteinExistence type="inferred from homology"/>
<dbReference type="SMART" id="SM00482">
    <property type="entry name" value="POLAc"/>
    <property type="match status" value="1"/>
</dbReference>
<feature type="domain" description="DNA-directed DNA polymerase family A palm" evidence="15">
    <location>
        <begin position="598"/>
        <end position="802"/>
    </location>
</feature>
<evidence type="ECO:0000256" key="2">
    <source>
        <dbReference type="ARBA" id="ARBA00012417"/>
    </source>
</evidence>
<dbReference type="PANTHER" id="PTHR10133">
    <property type="entry name" value="DNA POLYMERASE I"/>
    <property type="match status" value="1"/>
</dbReference>
<dbReference type="Gene3D" id="3.30.420.10">
    <property type="entry name" value="Ribonuclease H-like superfamily/Ribonuclease H"/>
    <property type="match status" value="1"/>
</dbReference>
<dbReference type="InterPro" id="IPR036397">
    <property type="entry name" value="RNaseH_sf"/>
</dbReference>
<keyword evidence="4 13" id="KW-0808">Transferase</keyword>
<keyword evidence="5 13" id="KW-0548">Nucleotidyltransferase</keyword>
<dbReference type="CDD" id="cd09898">
    <property type="entry name" value="H3TH_53EXO"/>
    <property type="match status" value="1"/>
</dbReference>
<dbReference type="SUPFAM" id="SSF88723">
    <property type="entry name" value="PIN domain-like"/>
    <property type="match status" value="1"/>
</dbReference>
<comment type="catalytic activity">
    <reaction evidence="11 13">
        <text>DNA(n) + a 2'-deoxyribonucleoside 5'-triphosphate = DNA(n+1) + diphosphate</text>
        <dbReference type="Rhea" id="RHEA:22508"/>
        <dbReference type="Rhea" id="RHEA-COMP:17339"/>
        <dbReference type="Rhea" id="RHEA-COMP:17340"/>
        <dbReference type="ChEBI" id="CHEBI:33019"/>
        <dbReference type="ChEBI" id="CHEBI:61560"/>
        <dbReference type="ChEBI" id="CHEBI:173112"/>
        <dbReference type="EC" id="2.7.7.7"/>
    </reaction>
</comment>
<evidence type="ECO:0000256" key="3">
    <source>
        <dbReference type="ARBA" id="ARBA00020311"/>
    </source>
</evidence>
<evidence type="ECO:0000256" key="11">
    <source>
        <dbReference type="ARBA" id="ARBA00049244"/>
    </source>
</evidence>
<dbReference type="GO" id="GO:0003677">
    <property type="term" value="F:DNA binding"/>
    <property type="evidence" value="ECO:0007669"/>
    <property type="project" value="UniProtKB-UniRule"/>
</dbReference>
<dbReference type="PROSITE" id="PS00447">
    <property type="entry name" value="DNA_POLYMERASE_A"/>
    <property type="match status" value="1"/>
</dbReference>
<dbReference type="InterPro" id="IPR029060">
    <property type="entry name" value="PIN-like_dom_sf"/>
</dbReference>
<dbReference type="Pfam" id="PF01367">
    <property type="entry name" value="5_3_exonuc"/>
    <property type="match status" value="1"/>
</dbReference>
<gene>
    <name evidence="13 16" type="primary">polA</name>
    <name evidence="16" type="ORF">IAD51_05215</name>
</gene>
<evidence type="ECO:0000259" key="14">
    <source>
        <dbReference type="SMART" id="SM00475"/>
    </source>
</evidence>
<dbReference type="InterPro" id="IPR019760">
    <property type="entry name" value="DNA-dir_DNA_pol_A_CS"/>
</dbReference>
<dbReference type="FunFam" id="1.20.1060.10:FF:000001">
    <property type="entry name" value="DNA polymerase I"/>
    <property type="match status" value="1"/>
</dbReference>
<evidence type="ECO:0000256" key="10">
    <source>
        <dbReference type="ARBA" id="ARBA00023204"/>
    </source>
</evidence>
<dbReference type="GO" id="GO:0006261">
    <property type="term" value="P:DNA-templated DNA replication"/>
    <property type="evidence" value="ECO:0007669"/>
    <property type="project" value="UniProtKB-UniRule"/>
</dbReference>
<dbReference type="EMBL" id="DVMN01000093">
    <property type="protein sequence ID" value="HIU21612.1"/>
    <property type="molecule type" value="Genomic_DNA"/>
</dbReference>
<dbReference type="Gene3D" id="1.20.1060.10">
    <property type="entry name" value="Taq DNA Polymerase, Chain T, domain 4"/>
    <property type="match status" value="1"/>
</dbReference>
<dbReference type="FunFam" id="1.10.150.20:FF:000003">
    <property type="entry name" value="DNA polymerase I"/>
    <property type="match status" value="1"/>
</dbReference>
<sequence>MPEKNKILLIDANSLVHRAYHALPNLKTSKGAYTGAIYGFLTLFLRIVKDFAPTHVAAAFDLKAPTFRHKLYAPYKGTRKPMDSELAEQFEPLKELLTLMRVPVISKEGYEADDVLGTLSARFDDDTVILTGDRDSFQLVSDTTRIYWTKKGVSDVEVIDLARLAEDGFTPQSFIDYKALRGDPSDNIPGVAGVGEKTAKALLEQYKTLDEVLCHAGEIKGKVGETLAASRDIALLSRTLATIDTNVPLEVTEDDLRFDGVYSEEVQKRLQELELNSVAARMTFVAADGAAPAPAFEKEVVKVRSAEDIAAIDGGDRVSVLIGAGVSFSFGGGKEYEIDCAEDLFAEGMSFDDAVAAVKSLAEGRTLICYDYKSLLKKYGFAPKAFFDIMTAAHLTRGSAPIKSVEAVLGGEGYDVGAAEMFRYTEEAEKSLSEQGLDKLFYEVEQPLTVVLAAMEERGICVDTERLAALKVKYEEKLAALTSSIYAAAGTTFNIASPKQLGEVLFDKLGLKHGKKTKTGYSVSEDVLTGLAAAHPVVEQVLEWRHYAKLLGTYVTGMQPLVNRGKIHTEFNQCITATGRLSSANPNLQNIPVRGEEAKDVKSAFVASEGCVLVSADYSQIELRMLAHLSGDEKLIEAYNNSADIHALTASQILGIPQSEVTPAQRRDAKAVNFGIIYGMSDFGLAENLSIPKYKAKEFIDRYFATYPKVKEFMDANIAFAREHGYSVTMLGRRRSLKEISSSNYNLRTAAERMAMNTPLQGSAADVVKLAMLAVEKRLAGMKSKMILQIHDELIVDAASDEADEVVKILKEEMEGAVRLRVPLVADANKAKSWGELK</sequence>
<dbReference type="InterPro" id="IPR008918">
    <property type="entry name" value="HhH2"/>
</dbReference>
<dbReference type="InterPro" id="IPR020046">
    <property type="entry name" value="5-3_exonucl_a-hlix_arch_N"/>
</dbReference>
<reference evidence="16" key="1">
    <citation type="submission" date="2020-10" db="EMBL/GenBank/DDBJ databases">
        <authorList>
            <person name="Gilroy R."/>
        </authorList>
    </citation>
    <scope>NUCLEOTIDE SEQUENCE</scope>
    <source>
        <strain evidence="16">1063</strain>
    </source>
</reference>
<evidence type="ECO:0000256" key="1">
    <source>
        <dbReference type="ARBA" id="ARBA00007705"/>
    </source>
</evidence>
<dbReference type="CDD" id="cd09859">
    <property type="entry name" value="PIN_53EXO"/>
    <property type="match status" value="1"/>
</dbReference>
<keyword evidence="6 13" id="KW-0235">DNA replication</keyword>
<comment type="function">
    <text evidence="13">In addition to polymerase activity, this DNA polymerase exhibits 5'-3' exonuclease activity.</text>
</comment>
<evidence type="ECO:0000256" key="5">
    <source>
        <dbReference type="ARBA" id="ARBA00022695"/>
    </source>
</evidence>
<evidence type="ECO:0000256" key="9">
    <source>
        <dbReference type="ARBA" id="ARBA00023125"/>
    </source>
</evidence>
<dbReference type="Gene3D" id="1.10.150.20">
    <property type="entry name" value="5' to 3' exonuclease, C-terminal subdomain"/>
    <property type="match status" value="2"/>
</dbReference>
<dbReference type="InterPro" id="IPR020045">
    <property type="entry name" value="DNA_polI_H3TH"/>
</dbReference>
<dbReference type="PRINTS" id="PR00868">
    <property type="entry name" value="DNAPOLI"/>
</dbReference>
<dbReference type="NCBIfam" id="TIGR00593">
    <property type="entry name" value="pola"/>
    <property type="match status" value="1"/>
</dbReference>
<dbReference type="Pfam" id="PF02739">
    <property type="entry name" value="5_3_exonuc_N"/>
    <property type="match status" value="1"/>
</dbReference>
<feature type="domain" description="5'-3' exonuclease" evidence="14">
    <location>
        <begin position="5"/>
        <end position="259"/>
    </location>
</feature>
<dbReference type="Gene3D" id="3.40.50.1010">
    <property type="entry name" value="5'-nuclease"/>
    <property type="match status" value="1"/>
</dbReference>
<keyword evidence="13" id="KW-0269">Exonuclease</keyword>
<dbReference type="SUPFAM" id="SSF56672">
    <property type="entry name" value="DNA/RNA polymerases"/>
    <property type="match status" value="1"/>
</dbReference>
<dbReference type="FunFam" id="1.10.150.20:FF:000002">
    <property type="entry name" value="DNA polymerase I"/>
    <property type="match status" value="1"/>
</dbReference>
<keyword evidence="13" id="KW-0540">Nuclease</keyword>
<keyword evidence="10 13" id="KW-0234">DNA repair</keyword>
<evidence type="ECO:0000256" key="6">
    <source>
        <dbReference type="ARBA" id="ARBA00022705"/>
    </source>
</evidence>
<evidence type="ECO:0000259" key="15">
    <source>
        <dbReference type="SMART" id="SM00482"/>
    </source>
</evidence>
<evidence type="ECO:0000313" key="17">
    <source>
        <dbReference type="Proteomes" id="UP000824088"/>
    </source>
</evidence>
<organism evidence="16 17">
    <name type="scientific">Candidatus Limadaptatus stercorigallinarum</name>
    <dbReference type="NCBI Taxonomy" id="2840845"/>
    <lineage>
        <taxon>Bacteria</taxon>
        <taxon>Bacillati</taxon>
        <taxon>Bacillota</taxon>
        <taxon>Clostridia</taxon>
        <taxon>Eubacteriales</taxon>
        <taxon>Candidatus Limadaptatus</taxon>
    </lineage>
</organism>
<dbReference type="CDD" id="cd08637">
    <property type="entry name" value="DNA_pol_A_pol_I_C"/>
    <property type="match status" value="1"/>
</dbReference>
<dbReference type="GO" id="GO:0008409">
    <property type="term" value="F:5'-3' exonuclease activity"/>
    <property type="evidence" value="ECO:0007669"/>
    <property type="project" value="UniProtKB-UniRule"/>
</dbReference>
<keyword evidence="9 13" id="KW-0238">DNA-binding</keyword>
<dbReference type="InterPro" id="IPR036279">
    <property type="entry name" value="5-3_exonuclease_C_sf"/>
</dbReference>
<keyword evidence="13" id="KW-0378">Hydrolase</keyword>
<dbReference type="PANTHER" id="PTHR10133:SF27">
    <property type="entry name" value="DNA POLYMERASE NU"/>
    <property type="match status" value="1"/>
</dbReference>
<dbReference type="GO" id="GO:0006302">
    <property type="term" value="P:double-strand break repair"/>
    <property type="evidence" value="ECO:0007669"/>
    <property type="project" value="TreeGrafter"/>
</dbReference>
<protein>
    <recommendedName>
        <fullName evidence="3 12">DNA polymerase I</fullName>
        <ecNumber evidence="2 12">2.7.7.7</ecNumber>
    </recommendedName>
</protein>
<evidence type="ECO:0000313" key="16">
    <source>
        <dbReference type="EMBL" id="HIU21612.1"/>
    </source>
</evidence>
<dbReference type="InterPro" id="IPR043502">
    <property type="entry name" value="DNA/RNA_pol_sf"/>
</dbReference>
<keyword evidence="7 13" id="KW-0227">DNA damage</keyword>
<dbReference type="SMART" id="SM00475">
    <property type="entry name" value="53EXOc"/>
    <property type="match status" value="1"/>
</dbReference>
<evidence type="ECO:0000256" key="7">
    <source>
        <dbReference type="ARBA" id="ARBA00022763"/>
    </source>
</evidence>
<evidence type="ECO:0000256" key="13">
    <source>
        <dbReference type="RuleBase" id="RU004460"/>
    </source>
</evidence>
<comment type="similarity">
    <text evidence="1 13">Belongs to the DNA polymerase type-A family.</text>
</comment>
<keyword evidence="8 13" id="KW-0239">DNA-directed DNA polymerase</keyword>
<dbReference type="InterPro" id="IPR001098">
    <property type="entry name" value="DNA-dir_DNA_pol_A_palm_dom"/>
</dbReference>
<evidence type="ECO:0000256" key="8">
    <source>
        <dbReference type="ARBA" id="ARBA00022932"/>
    </source>
</evidence>
<dbReference type="EC" id="2.7.7.7" evidence="2 12"/>
<dbReference type="Pfam" id="PF00476">
    <property type="entry name" value="DNA_pol_A"/>
    <property type="match status" value="1"/>
</dbReference>
<dbReference type="Proteomes" id="UP000824088">
    <property type="component" value="Unassembled WGS sequence"/>
</dbReference>
<dbReference type="SUPFAM" id="SSF47807">
    <property type="entry name" value="5' to 3' exonuclease, C-terminal subdomain"/>
    <property type="match status" value="1"/>
</dbReference>
<evidence type="ECO:0000256" key="12">
    <source>
        <dbReference type="NCBIfam" id="TIGR00593"/>
    </source>
</evidence>
<comment type="caution">
    <text evidence="16">The sequence shown here is derived from an EMBL/GenBank/DDBJ whole genome shotgun (WGS) entry which is preliminary data.</text>
</comment>
<accession>A0A9D1HTA3</accession>
<dbReference type="InterPro" id="IPR002298">
    <property type="entry name" value="DNA_polymerase_A"/>
</dbReference>
<dbReference type="GO" id="GO:0003887">
    <property type="term" value="F:DNA-directed DNA polymerase activity"/>
    <property type="evidence" value="ECO:0007669"/>
    <property type="project" value="UniProtKB-UniRule"/>
</dbReference>
<dbReference type="SMART" id="SM00279">
    <property type="entry name" value="HhH2"/>
    <property type="match status" value="1"/>
</dbReference>
<dbReference type="InterPro" id="IPR002421">
    <property type="entry name" value="5-3_exonuclease"/>
</dbReference>
<dbReference type="Gene3D" id="3.30.70.370">
    <property type="match status" value="1"/>
</dbReference>
<comment type="subunit">
    <text evidence="13">Single-chain monomer with multiple functions.</text>
</comment>
<dbReference type="InterPro" id="IPR018320">
    <property type="entry name" value="DNA_polymerase_1"/>
</dbReference>
<name>A0A9D1HTA3_9FIRM</name>